<accession>A0ABT2F2E5</accession>
<dbReference type="Pfam" id="PF12833">
    <property type="entry name" value="HTH_18"/>
    <property type="match status" value="1"/>
</dbReference>
<dbReference type="PROSITE" id="PS01124">
    <property type="entry name" value="HTH_ARAC_FAMILY_2"/>
    <property type="match status" value="1"/>
</dbReference>
<keyword evidence="3" id="KW-0804">Transcription</keyword>
<dbReference type="EMBL" id="JANUXY010000006">
    <property type="protein sequence ID" value="MCS4486624.1"/>
    <property type="molecule type" value="Genomic_DNA"/>
</dbReference>
<evidence type="ECO:0000313" key="5">
    <source>
        <dbReference type="EMBL" id="MCS4486624.1"/>
    </source>
</evidence>
<dbReference type="PANTHER" id="PTHR43280">
    <property type="entry name" value="ARAC-FAMILY TRANSCRIPTIONAL REGULATOR"/>
    <property type="match status" value="1"/>
</dbReference>
<dbReference type="InterPro" id="IPR018060">
    <property type="entry name" value="HTH_AraC"/>
</dbReference>
<dbReference type="PANTHER" id="PTHR43280:SF26">
    <property type="entry name" value="ARAC-FAMILY TRANSCRIPTIONAL REGULATOR"/>
    <property type="match status" value="1"/>
</dbReference>
<keyword evidence="6" id="KW-1185">Reference proteome</keyword>
<dbReference type="Proteomes" id="UP001205609">
    <property type="component" value="Unassembled WGS sequence"/>
</dbReference>
<protein>
    <submittedName>
        <fullName evidence="5">Helix-turn-helix domain-containing protein</fullName>
    </submittedName>
</protein>
<organism evidence="5 6">
    <name type="scientific">Staphylococcus americanisciuri</name>
    <dbReference type="NCBI Taxonomy" id="2973940"/>
    <lineage>
        <taxon>Bacteria</taxon>
        <taxon>Bacillati</taxon>
        <taxon>Bacillota</taxon>
        <taxon>Bacilli</taxon>
        <taxon>Bacillales</taxon>
        <taxon>Staphylococcaceae</taxon>
        <taxon>Staphylococcus</taxon>
    </lineage>
</organism>
<dbReference type="RefSeq" id="WP_259200078.1">
    <property type="nucleotide sequence ID" value="NZ_JANUXY010000006.1"/>
</dbReference>
<feature type="domain" description="HTH araC/xylS-type" evidence="4">
    <location>
        <begin position="140"/>
        <end position="238"/>
    </location>
</feature>
<dbReference type="SMART" id="SM00342">
    <property type="entry name" value="HTH_ARAC"/>
    <property type="match status" value="1"/>
</dbReference>
<reference evidence="5 6" key="1">
    <citation type="journal article" date="2023" name="Int. J. Syst. Evol. Microbiol.">
        <title>Streptococcus sciuri sp. nov., Staphylococcus marylandisciuri sp. nov. and Staphylococcus americanisciuri sp. nov., isolated from faeces of eastern grey squirrel (Sciurus carolinensis).</title>
        <authorList>
            <person name="Volokhov D.V."/>
            <person name="Zagorodnyaya T.A."/>
            <person name="Furtak V.A."/>
            <person name="Nattanmai G."/>
            <person name="Randall L."/>
            <person name="Jose S."/>
            <person name="Gao Y."/>
            <person name="Eisenberg T."/>
            <person name="Delmonte P."/>
            <person name="Blom J."/>
            <person name="Mitchell K.K."/>
        </authorList>
    </citation>
    <scope>NUCLEOTIDE SEQUENCE [LARGE SCALE GENOMIC DNA]</scope>
    <source>
        <strain evidence="5 6">GRT3</strain>
    </source>
</reference>
<keyword evidence="1" id="KW-0805">Transcription regulation</keyword>
<dbReference type="InterPro" id="IPR018062">
    <property type="entry name" value="HTH_AraC-typ_CS"/>
</dbReference>
<evidence type="ECO:0000256" key="2">
    <source>
        <dbReference type="ARBA" id="ARBA00023125"/>
    </source>
</evidence>
<sequence>MFPKIYYLSEPMTQPLRCFDSVILVLSLEGEITIKKDGTLYSDDSLYLINESELYEIQSRSALLFYMPSELFRAQKIDIFDQHFIMQQPDIIETNLIMLFNFYQNQEHTSEPAQKLLAHILQDITRAKSPISQTSSDILDGMIEFIHQNIQQRVTLEMLSKRFYVSTSHISMLFKKRLNISFHEYTSSLRIAKSMKEVSTYDKKIKTISNVWNYPNSTNYIIHFKKYLGVTPKKYKSLSIKAKNIPLKTLVSDYDTLKQIKFESFEKKKDIYVMIDDSIITDRPFSYFNLIDIGPYDNLEMIINEPIFSYKNFSNYKLTSYIYISESFEHVMDDYKHEGITKLRKLLKTHAIALKLSNIESYHFIENIIEELHFLESEHLPTSNKKGQLLLLLDIDTISLTDMKCIKKVNYDTKILKAVDITDFFIHKKMLNEAILHLNPDFYTIDFKKIKQYYQNKQHHLSYSKIQASLFDFMSQNKVGQKIIFVNYDEFYTPTTLSNKGLFLEQSLKSRDFLAGATIHFMQPFNAKQNISIFDNIENKTTFFFLGIMLLNFSKYACYYGDQYVITRTLHGYNILAYNTADYTRNFHIKIPNNVQQTNLLISIEILNNEYGDVDSMIDHTVTNKRHFPDSLKFKLSQYNSPHITVQQHDFDQGSFTATVPPKSIALITIYT</sequence>
<comment type="caution">
    <text evidence="5">The sequence shown here is derived from an EMBL/GenBank/DDBJ whole genome shotgun (WGS) entry which is preliminary data.</text>
</comment>
<name>A0ABT2F2E5_9STAP</name>
<evidence type="ECO:0000313" key="6">
    <source>
        <dbReference type="Proteomes" id="UP001205609"/>
    </source>
</evidence>
<dbReference type="PROSITE" id="PS00041">
    <property type="entry name" value="HTH_ARAC_FAMILY_1"/>
    <property type="match status" value="1"/>
</dbReference>
<dbReference type="Gene3D" id="1.10.10.60">
    <property type="entry name" value="Homeodomain-like"/>
    <property type="match status" value="2"/>
</dbReference>
<keyword evidence="2" id="KW-0238">DNA-binding</keyword>
<gene>
    <name evidence="5" type="ORF">NXS11_06900</name>
</gene>
<dbReference type="InterPro" id="IPR009057">
    <property type="entry name" value="Homeodomain-like_sf"/>
</dbReference>
<evidence type="ECO:0000256" key="1">
    <source>
        <dbReference type="ARBA" id="ARBA00023015"/>
    </source>
</evidence>
<evidence type="ECO:0000256" key="3">
    <source>
        <dbReference type="ARBA" id="ARBA00023163"/>
    </source>
</evidence>
<evidence type="ECO:0000259" key="4">
    <source>
        <dbReference type="PROSITE" id="PS01124"/>
    </source>
</evidence>
<proteinExistence type="predicted"/>
<dbReference type="SUPFAM" id="SSF46689">
    <property type="entry name" value="Homeodomain-like"/>
    <property type="match status" value="1"/>
</dbReference>